<dbReference type="Proteomes" id="UP001165121">
    <property type="component" value="Unassembled WGS sequence"/>
</dbReference>
<keyword evidence="2" id="KW-1185">Reference proteome</keyword>
<comment type="caution">
    <text evidence="1">The sequence shown here is derived from an EMBL/GenBank/DDBJ whole genome shotgun (WGS) entry which is preliminary data.</text>
</comment>
<reference evidence="1" key="1">
    <citation type="submission" date="2023-04" db="EMBL/GenBank/DDBJ databases">
        <title>Phytophthora fragariaefolia NBRC 109709.</title>
        <authorList>
            <person name="Ichikawa N."/>
            <person name="Sato H."/>
            <person name="Tonouchi N."/>
        </authorList>
    </citation>
    <scope>NUCLEOTIDE SEQUENCE</scope>
    <source>
        <strain evidence="1">NBRC 109709</strain>
    </source>
</reference>
<gene>
    <name evidence="1" type="ORF">Pfra01_002383400</name>
</gene>
<proteinExistence type="predicted"/>
<dbReference type="AlphaFoldDB" id="A0A9W6Y854"/>
<organism evidence="1 2">
    <name type="scientific">Phytophthora fragariaefolia</name>
    <dbReference type="NCBI Taxonomy" id="1490495"/>
    <lineage>
        <taxon>Eukaryota</taxon>
        <taxon>Sar</taxon>
        <taxon>Stramenopiles</taxon>
        <taxon>Oomycota</taxon>
        <taxon>Peronosporomycetes</taxon>
        <taxon>Peronosporales</taxon>
        <taxon>Peronosporaceae</taxon>
        <taxon>Phytophthora</taxon>
    </lineage>
</organism>
<evidence type="ECO:0000313" key="2">
    <source>
        <dbReference type="Proteomes" id="UP001165121"/>
    </source>
</evidence>
<name>A0A9W6Y854_9STRA</name>
<evidence type="ECO:0000313" key="1">
    <source>
        <dbReference type="EMBL" id="GMF56239.1"/>
    </source>
</evidence>
<protein>
    <submittedName>
        <fullName evidence="1">Unnamed protein product</fullName>
    </submittedName>
</protein>
<dbReference type="EMBL" id="BSXT01003936">
    <property type="protein sequence ID" value="GMF56239.1"/>
    <property type="molecule type" value="Genomic_DNA"/>
</dbReference>
<dbReference type="OrthoDB" id="124796at2759"/>
<sequence>MLSPAIAIKIFRLPLHQQMHPIPPNIRDAINAFEPPDGFIVLPPRRNEKSVIFAYGVRLVKAPDSSSMGPDASGPAIWMCLTGELDRVRSSPIFRDDTGGVYVLMETLRIVNSNLPHRLGEYEESVSIRELVFKDAMQTTINAKVVCHTNVELCTSTKRSLEEVLQLNRICSAPTFTAVADFWTSKVQ</sequence>
<accession>A0A9W6Y854</accession>